<feature type="domain" description="Rieske" evidence="6">
    <location>
        <begin position="13"/>
        <end position="116"/>
    </location>
</feature>
<gene>
    <name evidence="7" type="ORF">GXP70_15790</name>
</gene>
<dbReference type="GO" id="GO:0016705">
    <property type="term" value="F:oxidoreductase activity, acting on paired donors, with incorporation or reduction of molecular oxygen"/>
    <property type="evidence" value="ECO:0007669"/>
    <property type="project" value="UniProtKB-ARBA"/>
</dbReference>
<evidence type="ECO:0000256" key="5">
    <source>
        <dbReference type="ARBA" id="ARBA00023014"/>
    </source>
</evidence>
<dbReference type="EMBL" id="CP048209">
    <property type="protein sequence ID" value="QHT61272.1"/>
    <property type="molecule type" value="Genomic_DNA"/>
</dbReference>
<keyword evidence="4" id="KW-0408">Iron</keyword>
<dbReference type="GO" id="GO:0004497">
    <property type="term" value="F:monooxygenase activity"/>
    <property type="evidence" value="ECO:0007669"/>
    <property type="project" value="UniProtKB-ARBA"/>
</dbReference>
<dbReference type="KEGG" id="plyc:GXP70_15790"/>
<keyword evidence="1" id="KW-0001">2Fe-2S</keyword>
<dbReference type="InterPro" id="IPR036922">
    <property type="entry name" value="Rieske_2Fe-2S_sf"/>
</dbReference>
<accession>A0A6C0FYW4</accession>
<name>A0A6C0FYW4_9BACL</name>
<keyword evidence="8" id="KW-1185">Reference proteome</keyword>
<dbReference type="SUPFAM" id="SSF50022">
    <property type="entry name" value="ISP domain"/>
    <property type="match status" value="1"/>
</dbReference>
<evidence type="ECO:0000313" key="7">
    <source>
        <dbReference type="EMBL" id="QHT61272.1"/>
    </source>
</evidence>
<sequence>MLQTQQPVLRKFYYPVMPASMLEERPRSVTMFGEPVVLWLDESGKPAAAVDRCCHRTAKLSKGTVSRGCIVCPYHGWQFDGNGKCTYFPQSELENPPKVYKIKAYHCKERYGHVWVALDDPIADVPAFKRADEPGFRQIEEFYHPIGCSALRLMENSFDNAHIAFVHHNTFGENTDPVPAEMDIAPFDGGFDMHAEIRVTNKLNSVVKVIDTEEKETTRRTHSRWYMPFIRQTDITYPSGLIHSIVTCATPIDDGSCMLTQFVFRNDTEADVPAEKVIAFDKAVVDEDMAVLESTEANVPLDLKLRLETHMHSDKPGLLMREMLLDLLERFGEREVLPQFGTPQVYKIEVKQ</sequence>
<keyword evidence="2" id="KW-0479">Metal-binding</keyword>
<dbReference type="Pfam" id="PF00355">
    <property type="entry name" value="Rieske"/>
    <property type="match status" value="1"/>
</dbReference>
<evidence type="ECO:0000256" key="2">
    <source>
        <dbReference type="ARBA" id="ARBA00022723"/>
    </source>
</evidence>
<dbReference type="GO" id="GO:0051213">
    <property type="term" value="F:dioxygenase activity"/>
    <property type="evidence" value="ECO:0007669"/>
    <property type="project" value="UniProtKB-KW"/>
</dbReference>
<dbReference type="InterPro" id="IPR050584">
    <property type="entry name" value="Cholesterol_7-desaturase"/>
</dbReference>
<dbReference type="Gene3D" id="3.90.380.10">
    <property type="entry name" value="Naphthalene 1,2-dioxygenase Alpha Subunit, Chain A, domain 1"/>
    <property type="match status" value="1"/>
</dbReference>
<evidence type="ECO:0000256" key="1">
    <source>
        <dbReference type="ARBA" id="ARBA00022714"/>
    </source>
</evidence>
<protein>
    <submittedName>
        <fullName evidence="7">Aromatic ring-hydroxylating dioxygenase subunit alpha</fullName>
    </submittedName>
</protein>
<dbReference type="InterPro" id="IPR044043">
    <property type="entry name" value="VanA_C_cat"/>
</dbReference>
<dbReference type="SUPFAM" id="SSF55961">
    <property type="entry name" value="Bet v1-like"/>
    <property type="match status" value="1"/>
</dbReference>
<proteinExistence type="predicted"/>
<dbReference type="Gene3D" id="2.102.10.10">
    <property type="entry name" value="Rieske [2Fe-2S] iron-sulphur domain"/>
    <property type="match status" value="1"/>
</dbReference>
<reference evidence="7 8" key="1">
    <citation type="submission" date="2020-01" db="EMBL/GenBank/DDBJ databases">
        <title>Paenibacillus sp. nov., isolated from tomato rhizosphere.</title>
        <authorList>
            <person name="Weon H.-Y."/>
            <person name="Lee S.A."/>
        </authorList>
    </citation>
    <scope>NUCLEOTIDE SEQUENCE [LARGE SCALE GENOMIC DNA]</scope>
    <source>
        <strain evidence="7 8">12200R-189</strain>
    </source>
</reference>
<evidence type="ECO:0000256" key="4">
    <source>
        <dbReference type="ARBA" id="ARBA00023004"/>
    </source>
</evidence>
<keyword evidence="5" id="KW-0411">Iron-sulfur</keyword>
<evidence type="ECO:0000259" key="6">
    <source>
        <dbReference type="PROSITE" id="PS51296"/>
    </source>
</evidence>
<evidence type="ECO:0000256" key="3">
    <source>
        <dbReference type="ARBA" id="ARBA00023002"/>
    </source>
</evidence>
<dbReference type="CDD" id="cd03469">
    <property type="entry name" value="Rieske_RO_Alpha_N"/>
    <property type="match status" value="1"/>
</dbReference>
<keyword evidence="7" id="KW-0223">Dioxygenase</keyword>
<dbReference type="InterPro" id="IPR017941">
    <property type="entry name" value="Rieske_2Fe-2S"/>
</dbReference>
<organism evidence="7 8">
    <name type="scientific">Paenibacillus lycopersici</name>
    <dbReference type="NCBI Taxonomy" id="2704462"/>
    <lineage>
        <taxon>Bacteria</taxon>
        <taxon>Bacillati</taxon>
        <taxon>Bacillota</taxon>
        <taxon>Bacilli</taxon>
        <taxon>Bacillales</taxon>
        <taxon>Paenibacillaceae</taxon>
        <taxon>Paenibacillus</taxon>
    </lineage>
</organism>
<keyword evidence="3" id="KW-0560">Oxidoreductase</keyword>
<dbReference type="Pfam" id="PF19112">
    <property type="entry name" value="VanA_C"/>
    <property type="match status" value="1"/>
</dbReference>
<evidence type="ECO:0000313" key="8">
    <source>
        <dbReference type="Proteomes" id="UP000476064"/>
    </source>
</evidence>
<dbReference type="AlphaFoldDB" id="A0A6C0FYW4"/>
<dbReference type="PANTHER" id="PTHR21266">
    <property type="entry name" value="IRON-SULFUR DOMAIN CONTAINING PROTEIN"/>
    <property type="match status" value="1"/>
</dbReference>
<dbReference type="PROSITE" id="PS51296">
    <property type="entry name" value="RIESKE"/>
    <property type="match status" value="1"/>
</dbReference>
<dbReference type="RefSeq" id="WP_162357711.1">
    <property type="nucleotide sequence ID" value="NZ_CP048209.1"/>
</dbReference>
<dbReference type="Proteomes" id="UP000476064">
    <property type="component" value="Chromosome"/>
</dbReference>
<dbReference type="PANTHER" id="PTHR21266:SF60">
    <property type="entry name" value="3-KETOSTEROID-9-ALPHA-MONOOXYGENASE, OXYGENASE COMPONENT"/>
    <property type="match status" value="1"/>
</dbReference>
<dbReference type="GO" id="GO:0046872">
    <property type="term" value="F:metal ion binding"/>
    <property type="evidence" value="ECO:0007669"/>
    <property type="project" value="UniProtKB-KW"/>
</dbReference>
<dbReference type="GO" id="GO:0051537">
    <property type="term" value="F:2 iron, 2 sulfur cluster binding"/>
    <property type="evidence" value="ECO:0007669"/>
    <property type="project" value="UniProtKB-KW"/>
</dbReference>